<protein>
    <submittedName>
        <fullName evidence="1">Uncharacterized protein</fullName>
    </submittedName>
</protein>
<name>A0ABP9XEU1_9DEIO</name>
<gene>
    <name evidence="1" type="ORF">Dalu01_02250</name>
</gene>
<proteinExistence type="predicted"/>
<accession>A0ABP9XEU1</accession>
<dbReference type="EMBL" id="BAABRV010000005">
    <property type="protein sequence ID" value="GAA5533842.1"/>
    <property type="molecule type" value="Genomic_DNA"/>
</dbReference>
<evidence type="ECO:0000313" key="1">
    <source>
        <dbReference type="EMBL" id="GAA5533842.1"/>
    </source>
</evidence>
<organism evidence="1 2">
    <name type="scientific">Deinococcus aluminii</name>
    <dbReference type="NCBI Taxonomy" id="1656885"/>
    <lineage>
        <taxon>Bacteria</taxon>
        <taxon>Thermotogati</taxon>
        <taxon>Deinococcota</taxon>
        <taxon>Deinococci</taxon>
        <taxon>Deinococcales</taxon>
        <taxon>Deinococcaceae</taxon>
        <taxon>Deinococcus</taxon>
    </lineage>
</organism>
<reference evidence="1 2" key="1">
    <citation type="submission" date="2024-02" db="EMBL/GenBank/DDBJ databases">
        <title>Deinococcus aluminii NBRC 112889.</title>
        <authorList>
            <person name="Ichikawa N."/>
            <person name="Katano-Makiyama Y."/>
            <person name="Hidaka K."/>
        </authorList>
    </citation>
    <scope>NUCLEOTIDE SEQUENCE [LARGE SCALE GENOMIC DNA]</scope>
    <source>
        <strain evidence="1 2">NBRC 112889</strain>
    </source>
</reference>
<evidence type="ECO:0000313" key="2">
    <source>
        <dbReference type="Proteomes" id="UP001404956"/>
    </source>
</evidence>
<dbReference type="RefSeq" id="WP_345454620.1">
    <property type="nucleotide sequence ID" value="NZ_BAABRV010000005.1"/>
</dbReference>
<sequence>MLNPPYIHLVVIDEEHGQPDAEAHTTGQAALAALARRSFDEVMGRRDAGQYPQLFRALRAAVDGPDEAFAAAVNAAREAEGPALEEDLNFYSRVQTVPLQGPEHPAPHALYATDLWKNLEDDLMQLLHEAPVPSDPAALAR</sequence>
<comment type="caution">
    <text evidence="1">The sequence shown here is derived from an EMBL/GenBank/DDBJ whole genome shotgun (WGS) entry which is preliminary data.</text>
</comment>
<keyword evidence="2" id="KW-1185">Reference proteome</keyword>
<dbReference type="Proteomes" id="UP001404956">
    <property type="component" value="Unassembled WGS sequence"/>
</dbReference>